<evidence type="ECO:0000313" key="2">
    <source>
        <dbReference type="Proteomes" id="UP000030625"/>
    </source>
</evidence>
<dbReference type="AlphaFoldDB" id="A0A0A7I5A5"/>
<accession>A0A0A7I5A5</accession>
<evidence type="ECO:0000313" key="1">
    <source>
        <dbReference type="EMBL" id="AIZ15428.1"/>
    </source>
</evidence>
<proteinExistence type="predicted"/>
<protein>
    <submittedName>
        <fullName evidence="1">Uncharacterized protein</fullName>
    </submittedName>
</protein>
<dbReference type="HOGENOM" id="CLU_179091_0_0_11"/>
<dbReference type="KEGG" id="bka:AH68_04975"/>
<dbReference type="EMBL" id="CP007456">
    <property type="protein sequence ID" value="AIZ15428.1"/>
    <property type="molecule type" value="Genomic_DNA"/>
</dbReference>
<gene>
    <name evidence="1" type="ORF">AH68_04975</name>
</gene>
<name>A0A0A7I5A5_9BIFI</name>
<reference evidence="1 2" key="1">
    <citation type="journal article" date="2015" name="Genome Announc.">
        <title>Complete and Assembled Genome Sequence of Bifidobacterium kashiwanohense PV20-2, Isolated from the Feces of an Anemic Kenyan Infant.</title>
        <authorList>
            <person name="Vazquez-Gutierrez P."/>
            <person name="Lacroix C."/>
            <person name="Chassard C."/>
            <person name="Klumpp J."/>
            <person name="Jans C."/>
            <person name="Stevens M.J."/>
        </authorList>
    </citation>
    <scope>NUCLEOTIDE SEQUENCE [LARGE SCALE GENOMIC DNA]</scope>
    <source>
        <strain evidence="1 2">PV20-2</strain>
    </source>
</reference>
<organism evidence="1 2">
    <name type="scientific">Bifidobacterium catenulatum PV20-2</name>
    <dbReference type="NCBI Taxonomy" id="1447716"/>
    <lineage>
        <taxon>Bacteria</taxon>
        <taxon>Bacillati</taxon>
        <taxon>Actinomycetota</taxon>
        <taxon>Actinomycetes</taxon>
        <taxon>Bifidobacteriales</taxon>
        <taxon>Bifidobacteriaceae</taxon>
        <taxon>Bifidobacterium</taxon>
    </lineage>
</organism>
<sequence>MRVIAMKSPELFDGSDNEPIEVTSYNYYEEGPHLCETCDYSYFLLRIGYRTRGRKTKCLNYEYFDLSDLLRTLDKWDAQHDDTRRSDA</sequence>
<dbReference type="STRING" id="1447716.AH68_04975"/>
<dbReference type="Proteomes" id="UP000030625">
    <property type="component" value="Chromosome"/>
</dbReference>